<feature type="compositionally biased region" description="Polar residues" evidence="1">
    <location>
        <begin position="1244"/>
        <end position="1254"/>
    </location>
</feature>
<evidence type="ECO:0000313" key="3">
    <source>
        <dbReference type="Proteomes" id="UP000691718"/>
    </source>
</evidence>
<proteinExistence type="predicted"/>
<accession>A0A8S3YAK8</accession>
<feature type="region of interest" description="Disordered" evidence="1">
    <location>
        <begin position="1236"/>
        <end position="1276"/>
    </location>
</feature>
<organism evidence="2 3">
    <name type="scientific">Parnassius apollo</name>
    <name type="common">Apollo butterfly</name>
    <name type="synonym">Papilio apollo</name>
    <dbReference type="NCBI Taxonomy" id="110799"/>
    <lineage>
        <taxon>Eukaryota</taxon>
        <taxon>Metazoa</taxon>
        <taxon>Ecdysozoa</taxon>
        <taxon>Arthropoda</taxon>
        <taxon>Hexapoda</taxon>
        <taxon>Insecta</taxon>
        <taxon>Pterygota</taxon>
        <taxon>Neoptera</taxon>
        <taxon>Endopterygota</taxon>
        <taxon>Lepidoptera</taxon>
        <taxon>Glossata</taxon>
        <taxon>Ditrysia</taxon>
        <taxon>Papilionoidea</taxon>
        <taxon>Papilionidae</taxon>
        <taxon>Parnassiinae</taxon>
        <taxon>Parnassini</taxon>
        <taxon>Parnassius</taxon>
        <taxon>Parnassius</taxon>
    </lineage>
</organism>
<feature type="region of interest" description="Disordered" evidence="1">
    <location>
        <begin position="934"/>
        <end position="963"/>
    </location>
</feature>
<dbReference type="EMBL" id="CAJQZP010001539">
    <property type="protein sequence ID" value="CAG5053039.1"/>
    <property type="molecule type" value="Genomic_DNA"/>
</dbReference>
<comment type="caution">
    <text evidence="2">The sequence shown here is derived from an EMBL/GenBank/DDBJ whole genome shotgun (WGS) entry which is preliminary data.</text>
</comment>
<reference evidence="2" key="1">
    <citation type="submission" date="2021-04" db="EMBL/GenBank/DDBJ databases">
        <authorList>
            <person name="Tunstrom K."/>
        </authorList>
    </citation>
    <scope>NUCLEOTIDE SEQUENCE</scope>
</reference>
<feature type="compositionally biased region" description="Polar residues" evidence="1">
    <location>
        <begin position="171"/>
        <end position="184"/>
    </location>
</feature>
<evidence type="ECO:0000313" key="2">
    <source>
        <dbReference type="EMBL" id="CAG5053039.1"/>
    </source>
</evidence>
<protein>
    <submittedName>
        <fullName evidence="2">(apollo) hypothetical protein</fullName>
    </submittedName>
</protein>
<dbReference type="OrthoDB" id="2019130at2759"/>
<sequence length="1844" mass="212021">MKRNKAVYVTKGDLRKKIATKYNCCSNQAYGSARKHIATTKLDDTFRDYNLQNVSNWSHLTCSCNHSGRKYQETSYFTTMLKQMPSKSFNDIGVGSVKAFQKRKVKKIYLPETKERAVGTLDLSLYRNQKSKRFWSNNEFYHKTSVNSEESVDESNKKLLLNKKLSPLIRTKSNYTNPQNPLTQSDEDIKSKDSKSALDKLINAATQVDTEDIGKLQKMETFKERAVNTELFENNKINKSQIKPDANATVVNNKNENEIGSSLDSLLKHVHGLDKSYSGTLSETSVDPMENILEREYRKIFSERSRDCSCSNKLCKTNSDTLLRRFEALRDGVSSKEESKRNTSLLSRSLSDLFEPNYRDMSIVSDPPSLLSQSCINTKTTSPFSSNIYEKDIMKISHKKTLTNTKIENNSNCRHSDIEEERSDYQGIKGMFKLWSKKFSLEEGLYRKSKSKCTGSNKKSEGSIRSYSNKLLNSKSSEKKGGKRFRFFKKKSIQKDVMTGRCEVREGLNIKIGKASTPDYKSKAIRKIIEQNEDVLLKAWLQKFISKSNESKKSLVTRWGDNIYSGTSNSTEMPVNTSRTDTLSLIKNNTLTHSSHKENQKSLVNSSKQYIQAWMIPQIILDRLTRTKIYRNVKNDKYYINNKNKIDSITYLNEKTKVLLRDNNNCWKENFDSSSEYVMLNISLGYLNEFGYQSNVQYQSDEELYQVIDYETPLSSAIILRKKILNHNVGKGNLASNHMTNINRIKNVTNYRKKCKEIIRKKKRKCNGEIYQYDDIKVNRKCDSSGVGIIPGSDVKSVRNLVYFERPKIATDDESEETIYLVPEHYKITEIYLRDYCHSWIPLEVELDSWCISDSNIQKSLDNSLLNNSKTIPNRSDFRSIIISSCETSIKDLEKSEEKENTTIDIRVQPKDSVEVFKKRKLYHNGNKTKWKFDDPFPSSVSNSTNPLISNTPEDKQNKSNKKRVFISNDIPQIHSNEFKSSNAYEEESLKNSIILSPTKSENLQSIRREPYERINELPLFSSTDADCKLNTNHNLSNLDTENKNSTSTPLTLLIKSNQISPKNTETLKYSDLEIKSPQRVCSPQCSKYSVTILKSKADFNVAPPEIINDTCTKSESHSFESSKHSTIKSLFQKMRPKQHANIKSSEESLKTVKSAVKKIMITTDIQEISSSFETSILREDVTVSVPKVNSPKISKSKTKTPGVYFKKQPLKRKESTACSCTKKDDENKYVTRDYNDNKRKSQLESSANINVNTQEKESERLKEKEHKETNTSNLKDSKNSKICLISTTNSLKNTCNIIGSSTDLIEINFSVKCKKGGDTTMSVNVNDIRDSDIKDQNGKAHENNIKCNNSEHASQYVSDKNDMNDINIRILITNGKQQHDSKKNNLNRDEFPKIISDNFLPSTLIFNESKKHNSDTDHSLTDNFISLIEKNCHNKPTDETNEVESARILEENLRKIEIIRSYSSKEFFENSIQQRLKKKESNLDNSNFTNIITGPIVQNTSKNTTISNHKEHKMNVLQKIFVNAKDIKKNKKKLRNARKILQAILINSDRSNKKEIKKCTYNLSNQLNNTRLQSNFTADINQSHIFRHFGSVLRINEPSMININNYVYPTAKIPNKSNKSKRRTLILNSPDRNEKCFCKILAARLGLMDVRTCECQSLKTKLNNVSNRTQPMTLPNMEISDYNAINQNFISLHNNIKKNSEENHWKDCTLKPKYPDVKELLTEEQISRLKNTIKKVYSNYSQNICLDDYKIKNLNKNAIASLYNENKIILTNCNSAEEKCTNFHEYREKQTHCKYSKSKRDIFQLPEIKEAVLDMYALKGTTDNSDLLAVMPKFVCDVEKFFG</sequence>
<feature type="compositionally biased region" description="Basic and acidic residues" evidence="1">
    <location>
        <begin position="1255"/>
        <end position="1276"/>
    </location>
</feature>
<name>A0A8S3YAK8_PARAO</name>
<feature type="region of interest" description="Disordered" evidence="1">
    <location>
        <begin position="170"/>
        <end position="191"/>
    </location>
</feature>
<keyword evidence="3" id="KW-1185">Reference proteome</keyword>
<dbReference type="Proteomes" id="UP000691718">
    <property type="component" value="Unassembled WGS sequence"/>
</dbReference>
<evidence type="ECO:0000256" key="1">
    <source>
        <dbReference type="SAM" id="MobiDB-lite"/>
    </source>
</evidence>
<feature type="compositionally biased region" description="Polar residues" evidence="1">
    <location>
        <begin position="939"/>
        <end position="952"/>
    </location>
</feature>
<gene>
    <name evidence="2" type="ORF">PAPOLLO_LOCUS25530</name>
</gene>